<accession>A0A5B6WK34</accession>
<reference evidence="3" key="1">
    <citation type="journal article" date="2019" name="Plant Biotechnol. J.">
        <title>Genome sequencing of the Australian wild diploid species Gossypium australe highlights disease resistance and delayed gland morphogenesis.</title>
        <authorList>
            <person name="Cai Y."/>
            <person name="Cai X."/>
            <person name="Wang Q."/>
            <person name="Wang P."/>
            <person name="Zhang Y."/>
            <person name="Cai C."/>
            <person name="Xu Y."/>
            <person name="Wang K."/>
            <person name="Zhou Z."/>
            <person name="Wang C."/>
            <person name="Geng S."/>
            <person name="Li B."/>
            <person name="Dong Q."/>
            <person name="Hou Y."/>
            <person name="Wang H."/>
            <person name="Ai P."/>
            <person name="Liu Z."/>
            <person name="Yi F."/>
            <person name="Sun M."/>
            <person name="An G."/>
            <person name="Cheng J."/>
            <person name="Zhang Y."/>
            <person name="Shi Q."/>
            <person name="Xie Y."/>
            <person name="Shi X."/>
            <person name="Chang Y."/>
            <person name="Huang F."/>
            <person name="Chen Y."/>
            <person name="Hong S."/>
            <person name="Mi L."/>
            <person name="Sun Q."/>
            <person name="Zhang L."/>
            <person name="Zhou B."/>
            <person name="Peng R."/>
            <person name="Zhang X."/>
            <person name="Liu F."/>
        </authorList>
    </citation>
    <scope>NUCLEOTIDE SEQUENCE [LARGE SCALE GENOMIC DNA]</scope>
    <source>
        <strain evidence="3">cv. PA1801</strain>
    </source>
</reference>
<proteinExistence type="predicted"/>
<protein>
    <submittedName>
        <fullName evidence="2">Retrovirus-related Pol polyprotein from transposon TNT 1-94</fullName>
    </submittedName>
</protein>
<evidence type="ECO:0000259" key="1">
    <source>
        <dbReference type="Pfam" id="PF07727"/>
    </source>
</evidence>
<comment type="caution">
    <text evidence="2">The sequence shown here is derived from an EMBL/GenBank/DDBJ whole genome shotgun (WGS) entry which is preliminary data.</text>
</comment>
<name>A0A5B6WK34_9ROSI</name>
<evidence type="ECO:0000313" key="3">
    <source>
        <dbReference type="Proteomes" id="UP000325315"/>
    </source>
</evidence>
<dbReference type="OrthoDB" id="1747567at2759"/>
<dbReference type="Pfam" id="PF07727">
    <property type="entry name" value="RVT_2"/>
    <property type="match status" value="1"/>
</dbReference>
<keyword evidence="3" id="KW-1185">Reference proteome</keyword>
<evidence type="ECO:0000313" key="2">
    <source>
        <dbReference type="EMBL" id="KAA3481608.1"/>
    </source>
</evidence>
<dbReference type="Proteomes" id="UP000325315">
    <property type="component" value="Unassembled WGS sequence"/>
</dbReference>
<organism evidence="2 3">
    <name type="scientific">Gossypium australe</name>
    <dbReference type="NCBI Taxonomy" id="47621"/>
    <lineage>
        <taxon>Eukaryota</taxon>
        <taxon>Viridiplantae</taxon>
        <taxon>Streptophyta</taxon>
        <taxon>Embryophyta</taxon>
        <taxon>Tracheophyta</taxon>
        <taxon>Spermatophyta</taxon>
        <taxon>Magnoliopsida</taxon>
        <taxon>eudicotyledons</taxon>
        <taxon>Gunneridae</taxon>
        <taxon>Pentapetalae</taxon>
        <taxon>rosids</taxon>
        <taxon>malvids</taxon>
        <taxon>Malvales</taxon>
        <taxon>Malvaceae</taxon>
        <taxon>Malvoideae</taxon>
        <taxon>Gossypium</taxon>
    </lineage>
</organism>
<dbReference type="EMBL" id="SMMG02000003">
    <property type="protein sequence ID" value="KAA3481608.1"/>
    <property type="molecule type" value="Genomic_DNA"/>
</dbReference>
<sequence>MEKRLSPYKRTRLDNLKEGLDLGDTRYKVRLITNGYIRVEGVDFHVVFSLVVKHTSIWVLLALIALNNLELEPLDVKTAFLHGDLEKDIYIQKHEGFRTECKKDHVCLLQKSLYGLKQSLQ</sequence>
<dbReference type="AlphaFoldDB" id="A0A5B6WK34"/>
<dbReference type="InterPro" id="IPR013103">
    <property type="entry name" value="RVT_2"/>
</dbReference>
<gene>
    <name evidence="2" type="ORF">EPI10_021965</name>
</gene>
<feature type="domain" description="Reverse transcriptase Ty1/copia-type" evidence="1">
    <location>
        <begin position="21"/>
        <end position="119"/>
    </location>
</feature>